<keyword evidence="7" id="KW-1185">Reference proteome</keyword>
<reference evidence="5" key="2">
    <citation type="submission" date="2020-01" db="EMBL/GenBank/DDBJ databases">
        <authorList>
            <person name="Hornung B."/>
        </authorList>
    </citation>
    <scope>NUCLEOTIDE SEQUENCE</scope>
    <source>
        <strain evidence="5">PacBioINE</strain>
    </source>
</reference>
<dbReference type="SUPFAM" id="SSF48179">
    <property type="entry name" value="6-phosphogluconate dehydrogenase C-terminal domain-like"/>
    <property type="match status" value="1"/>
</dbReference>
<dbReference type="EMBL" id="CDGJ01000114">
    <property type="protein sequence ID" value="CEJ09190.1"/>
    <property type="molecule type" value="Genomic_DNA"/>
</dbReference>
<dbReference type="Gene3D" id="3.40.50.720">
    <property type="entry name" value="NAD(P)-binding Rossmann-like Domain"/>
    <property type="match status" value="1"/>
</dbReference>
<evidence type="ECO:0000313" key="6">
    <source>
        <dbReference type="EMBL" id="CEJ09190.1"/>
    </source>
</evidence>
<dbReference type="InterPro" id="IPR013131">
    <property type="entry name" value="Mannitol_DH_N"/>
</dbReference>
<gene>
    <name evidence="5" type="ORF">DEACI_3292</name>
    <name evidence="6" type="ORF">DEACI_3673</name>
</gene>
<sequence length="538" mass="59598">MLDLSREGMKDAQAWVEAGVELPGFARDEMLRATRESPIWVHFGAGNIFRGFMAALQQTLLNAQQTKSGIVAVEGFDWEIVDRIYRPYDNLSLLAIMNKDGTLEKKVVGSISEGLVGDPGRANDWARLEEIFRKPSLQMASFTITEKGYSLKQISGEYLADVAQDMLLGPKQPQHMIGKVAALAYARYQNGALPIAFVSMDNCSHNGEKLQSAVKTMVDKWIENGLVEKGFLAYLNDPSKVTFPWTMIDKITPRPSETIRTALLSAGFAGMEILRTGKNTFIAPFVNAEGPQYLIIEDDFPNGRPPLELAGVFFTDRLTVEKTEKMKVCTCLNPLHTALAVFGCLLGFDLIAAEMRDRDLKKLVEGIGYAEGLPVVVHPGLLDPGDFLREVIEERLPNPYIPDTPQRIATDTSQKVGIRFGETIKAYINGEVLEPASLTYIPLVIAGWCRYLLGVDDRGRDMTLSPDPLLEPLRSFLSGVHLGEPESVGECLRPILTNEGIFGLNLYEAGLGEKIEGYFREMVSGENAVRRTLEKYLA</sequence>
<organism evidence="5">
    <name type="scientific">Acididesulfobacillus acetoxydans</name>
    <dbReference type="NCBI Taxonomy" id="1561005"/>
    <lineage>
        <taxon>Bacteria</taxon>
        <taxon>Bacillati</taxon>
        <taxon>Bacillota</taxon>
        <taxon>Clostridia</taxon>
        <taxon>Eubacteriales</taxon>
        <taxon>Peptococcaceae</taxon>
        <taxon>Acididesulfobacillus</taxon>
    </lineage>
</organism>
<proteinExistence type="predicted"/>
<comment type="catalytic activity">
    <reaction evidence="2">
        <text>D-mannitol 1-phosphate + NAD(+) = beta-D-fructose 6-phosphate + NADH + H(+)</text>
        <dbReference type="Rhea" id="RHEA:19661"/>
        <dbReference type="ChEBI" id="CHEBI:15378"/>
        <dbReference type="ChEBI" id="CHEBI:57540"/>
        <dbReference type="ChEBI" id="CHEBI:57634"/>
        <dbReference type="ChEBI" id="CHEBI:57945"/>
        <dbReference type="ChEBI" id="CHEBI:61381"/>
        <dbReference type="EC" id="1.1.1.17"/>
    </reaction>
</comment>
<dbReference type="InterPro" id="IPR013118">
    <property type="entry name" value="Mannitol_DH_C"/>
</dbReference>
<dbReference type="InterPro" id="IPR050988">
    <property type="entry name" value="Mannitol_DH/Oxidoreductase"/>
</dbReference>
<dbReference type="PANTHER" id="PTHR43362">
    <property type="entry name" value="MANNITOL DEHYDROGENASE DSF1-RELATED"/>
    <property type="match status" value="1"/>
</dbReference>
<dbReference type="AlphaFoldDB" id="A0A8S0VY52"/>
<dbReference type="Proteomes" id="UP000836597">
    <property type="component" value="Chromosome"/>
</dbReference>
<evidence type="ECO:0000313" key="7">
    <source>
        <dbReference type="Proteomes" id="UP001071230"/>
    </source>
</evidence>
<keyword evidence="1 5" id="KW-0560">Oxidoreductase</keyword>
<evidence type="ECO:0000256" key="2">
    <source>
        <dbReference type="ARBA" id="ARBA00048615"/>
    </source>
</evidence>
<dbReference type="Gene3D" id="1.10.1040.10">
    <property type="entry name" value="N-(1-d-carboxylethyl)-l-norvaline Dehydrogenase, domain 2"/>
    <property type="match status" value="1"/>
</dbReference>
<dbReference type="InterPro" id="IPR013328">
    <property type="entry name" value="6PGD_dom2"/>
</dbReference>
<dbReference type="Proteomes" id="UP001071230">
    <property type="component" value="Unassembled WGS sequence"/>
</dbReference>
<dbReference type="Pfam" id="PF01232">
    <property type="entry name" value="Mannitol_dh"/>
    <property type="match status" value="1"/>
</dbReference>
<evidence type="ECO:0000259" key="4">
    <source>
        <dbReference type="Pfam" id="PF08125"/>
    </source>
</evidence>
<dbReference type="GO" id="GO:0008926">
    <property type="term" value="F:mannitol-1-phosphate 5-dehydrogenase activity"/>
    <property type="evidence" value="ECO:0007669"/>
    <property type="project" value="UniProtKB-EC"/>
</dbReference>
<dbReference type="Pfam" id="PF08125">
    <property type="entry name" value="Mannitol_dh_C"/>
    <property type="match status" value="1"/>
</dbReference>
<reference evidence="6" key="1">
    <citation type="submission" date="2014-11" db="EMBL/GenBank/DDBJ databases">
        <authorList>
            <person name="Hornung B.V."/>
        </authorList>
    </citation>
    <scope>NUCLEOTIDE SEQUENCE</scope>
    <source>
        <strain evidence="6">INE</strain>
    </source>
</reference>
<evidence type="ECO:0000256" key="1">
    <source>
        <dbReference type="ARBA" id="ARBA00023002"/>
    </source>
</evidence>
<dbReference type="EMBL" id="LR746496">
    <property type="protein sequence ID" value="CAA7602613.1"/>
    <property type="molecule type" value="Genomic_DNA"/>
</dbReference>
<dbReference type="EC" id="1.-.-.-" evidence="5"/>
<evidence type="ECO:0000313" key="5">
    <source>
        <dbReference type="EMBL" id="CAA7602613.1"/>
    </source>
</evidence>
<feature type="domain" description="Mannitol dehydrogenase C-terminal" evidence="4">
    <location>
        <begin position="320"/>
        <end position="480"/>
    </location>
</feature>
<evidence type="ECO:0000259" key="3">
    <source>
        <dbReference type="Pfam" id="PF01232"/>
    </source>
</evidence>
<dbReference type="SUPFAM" id="SSF51735">
    <property type="entry name" value="NAD(P)-binding Rossmann-fold domains"/>
    <property type="match status" value="1"/>
</dbReference>
<dbReference type="RefSeq" id="WP_277350693.1">
    <property type="nucleotide sequence ID" value="NZ_CDGJ01000114.1"/>
</dbReference>
<feature type="domain" description="Mannitol dehydrogenase N-terminal" evidence="3">
    <location>
        <begin position="41"/>
        <end position="307"/>
    </location>
</feature>
<accession>A0A8S0VY52</accession>
<name>A0A8S0VY52_9FIRM</name>
<dbReference type="PANTHER" id="PTHR43362:SF1">
    <property type="entry name" value="MANNITOL DEHYDROGENASE 2-RELATED"/>
    <property type="match status" value="1"/>
</dbReference>
<protein>
    <submittedName>
        <fullName evidence="5">Mannitol dehydrogenase Rossmann domain protein</fullName>
        <ecNumber evidence="5">1.-.-.-</ecNumber>
    </submittedName>
    <submittedName>
        <fullName evidence="6">Mannitol dehydrogenase domain protein</fullName>
    </submittedName>
</protein>
<dbReference type="InterPro" id="IPR036291">
    <property type="entry name" value="NAD(P)-bd_dom_sf"/>
</dbReference>
<dbReference type="InterPro" id="IPR008927">
    <property type="entry name" value="6-PGluconate_DH-like_C_sf"/>
</dbReference>
<dbReference type="KEGG" id="aacx:DEACI_3292"/>